<comment type="function">
    <text evidence="1">Needed for flagellar regrowth and assembly.</text>
</comment>
<evidence type="ECO:0000313" key="8">
    <source>
        <dbReference type="EMBL" id="MFC0214336.1"/>
    </source>
</evidence>
<feature type="domain" description="Flagellar assembly protein FliH/Type III secretion system HrpE" evidence="7">
    <location>
        <begin position="129"/>
        <end position="255"/>
    </location>
</feature>
<keyword evidence="6" id="KW-1006">Bacterial flagellum protein export</keyword>
<gene>
    <name evidence="8" type="ORF">ACFFK0_18045</name>
</gene>
<dbReference type="PANTHER" id="PTHR34982">
    <property type="entry name" value="YOP PROTEINS TRANSLOCATION PROTEIN L"/>
    <property type="match status" value="1"/>
</dbReference>
<evidence type="ECO:0000256" key="5">
    <source>
        <dbReference type="ARBA" id="ARBA00022927"/>
    </source>
</evidence>
<organism evidence="8 9">
    <name type="scientific">Paenibacillus chartarius</name>
    <dbReference type="NCBI Taxonomy" id="747481"/>
    <lineage>
        <taxon>Bacteria</taxon>
        <taxon>Bacillati</taxon>
        <taxon>Bacillota</taxon>
        <taxon>Bacilli</taxon>
        <taxon>Bacillales</taxon>
        <taxon>Paenibacillaceae</taxon>
        <taxon>Paenibacillus</taxon>
    </lineage>
</organism>
<comment type="caution">
    <text evidence="8">The sequence shown here is derived from an EMBL/GenBank/DDBJ whole genome shotgun (WGS) entry which is preliminary data.</text>
</comment>
<reference evidence="8 9" key="1">
    <citation type="submission" date="2024-09" db="EMBL/GenBank/DDBJ databases">
        <authorList>
            <person name="Sun Q."/>
            <person name="Mori K."/>
        </authorList>
    </citation>
    <scope>NUCLEOTIDE SEQUENCE [LARGE SCALE GENOMIC DNA]</scope>
    <source>
        <strain evidence="8 9">CCM 7759</strain>
    </source>
</reference>
<dbReference type="Proteomes" id="UP001589776">
    <property type="component" value="Unassembled WGS sequence"/>
</dbReference>
<dbReference type="RefSeq" id="WP_377471697.1">
    <property type="nucleotide sequence ID" value="NZ_JBHLWN010000071.1"/>
</dbReference>
<proteinExistence type="inferred from homology"/>
<sequence length="269" mass="30809">MSNIYKAHSYVPVDDKKLIEALRLVFPSPAEDQGLSPEQQAELDEANELKTQILRDAESFAQEQIDKAMQETAAMREQVQLEIDAWWREKRDQDEMIVAEARQSGFEQGYREGLAEAQAEVLRQYDEMLQEARTILEQAYTRKQQIIAEAEPFLIELSCSIAEKIVDRQLTLEPGWTIDQIKRLLQRRKEKGTITLCVSPSQYAYIQDAREELQNAIDSQAELEILPDSTVQDLGCVIRSSFGSIDARVDTQLREIKSALQEIAMRGEE</sequence>
<dbReference type="EMBL" id="JBHLWN010000071">
    <property type="protein sequence ID" value="MFC0214336.1"/>
    <property type="molecule type" value="Genomic_DNA"/>
</dbReference>
<accession>A0ABV6DNV4</accession>
<evidence type="ECO:0000256" key="6">
    <source>
        <dbReference type="ARBA" id="ARBA00023225"/>
    </source>
</evidence>
<keyword evidence="3" id="KW-0813">Transport</keyword>
<protein>
    <submittedName>
        <fullName evidence="8">FliH/SctL family protein</fullName>
    </submittedName>
</protein>
<evidence type="ECO:0000313" key="9">
    <source>
        <dbReference type="Proteomes" id="UP001589776"/>
    </source>
</evidence>
<keyword evidence="4" id="KW-1005">Bacterial flagellum biogenesis</keyword>
<dbReference type="InterPro" id="IPR018035">
    <property type="entry name" value="Flagellar_FliH/T3SS_HrpE"/>
</dbReference>
<dbReference type="Pfam" id="PF02108">
    <property type="entry name" value="FliH"/>
    <property type="match status" value="1"/>
</dbReference>
<evidence type="ECO:0000256" key="4">
    <source>
        <dbReference type="ARBA" id="ARBA00022795"/>
    </source>
</evidence>
<name>A0ABV6DNV4_9BACL</name>
<keyword evidence="5" id="KW-0653">Protein transport</keyword>
<evidence type="ECO:0000259" key="7">
    <source>
        <dbReference type="Pfam" id="PF02108"/>
    </source>
</evidence>
<dbReference type="InterPro" id="IPR051472">
    <property type="entry name" value="T3SS_Stator/FliH"/>
</dbReference>
<evidence type="ECO:0000256" key="3">
    <source>
        <dbReference type="ARBA" id="ARBA00022448"/>
    </source>
</evidence>
<evidence type="ECO:0000256" key="2">
    <source>
        <dbReference type="ARBA" id="ARBA00006602"/>
    </source>
</evidence>
<comment type="similarity">
    <text evidence="2">Belongs to the FliH family.</text>
</comment>
<keyword evidence="9" id="KW-1185">Reference proteome</keyword>
<dbReference type="PANTHER" id="PTHR34982:SF1">
    <property type="entry name" value="FLAGELLAR ASSEMBLY PROTEIN FLIH"/>
    <property type="match status" value="1"/>
</dbReference>
<evidence type="ECO:0000256" key="1">
    <source>
        <dbReference type="ARBA" id="ARBA00003041"/>
    </source>
</evidence>